<feature type="region of interest" description="Disordered" evidence="1">
    <location>
        <begin position="266"/>
        <end position="317"/>
    </location>
</feature>
<dbReference type="Proteomes" id="UP000663860">
    <property type="component" value="Unassembled WGS sequence"/>
</dbReference>
<dbReference type="EMBL" id="CAJOBB010002905">
    <property type="protein sequence ID" value="CAF4007241.1"/>
    <property type="molecule type" value="Genomic_DNA"/>
</dbReference>
<proteinExistence type="predicted"/>
<gene>
    <name evidence="2" type="ORF">IZO911_LOCUS5087</name>
    <name evidence="4" type="ORF">KXQ929_LOCUS28849</name>
    <name evidence="5" type="ORF">OKA104_LOCUS39354</name>
    <name evidence="3" type="ORF">VCS650_LOCUS5391</name>
</gene>
<sequence length="317" mass="36462">MSSSTSATEINQNGLPDDIFHYNNDQFYNYILQSYGDDLAELFRFQAIRNGSHFLQALCDAILLILQQESDEIDKLRQICCFKINKDKYEIKLGVKLAINSLIGLLKVKQEEQQKKKKKHISTKRTSSNIDTLISMDETQSQDEMTTPTTITVSPVTDTQSTQSKLPLIQNRFNEIDHVIDIEQRINKWWCTFNNDNNLLLSEGTHFLLEINKSINDTYACILSCQCRNRFKLPFMTTGFFKLSAYFRHLKEKQCLTRSKAAGKKDNRLIINENSPANRSNSSSKRTRSPSKQATSNTNENILKKSKSLNNKHSDQD</sequence>
<evidence type="ECO:0000313" key="3">
    <source>
        <dbReference type="EMBL" id="CAF0826995.1"/>
    </source>
</evidence>
<evidence type="ECO:0000313" key="4">
    <source>
        <dbReference type="EMBL" id="CAF4007241.1"/>
    </source>
</evidence>
<evidence type="ECO:0000313" key="2">
    <source>
        <dbReference type="EMBL" id="CAF0767588.1"/>
    </source>
</evidence>
<name>A0A819NYD9_9BILA</name>
<accession>A0A819NYD9</accession>
<dbReference type="EMBL" id="CAJNOE010000029">
    <property type="protein sequence ID" value="CAF0767588.1"/>
    <property type="molecule type" value="Genomic_DNA"/>
</dbReference>
<dbReference type="OrthoDB" id="10032304at2759"/>
<dbReference type="Proteomes" id="UP000663891">
    <property type="component" value="Unassembled WGS sequence"/>
</dbReference>
<organism evidence="4 6">
    <name type="scientific">Adineta steineri</name>
    <dbReference type="NCBI Taxonomy" id="433720"/>
    <lineage>
        <taxon>Eukaryota</taxon>
        <taxon>Metazoa</taxon>
        <taxon>Spiralia</taxon>
        <taxon>Gnathifera</taxon>
        <taxon>Rotifera</taxon>
        <taxon>Eurotatoria</taxon>
        <taxon>Bdelloidea</taxon>
        <taxon>Adinetida</taxon>
        <taxon>Adinetidae</taxon>
        <taxon>Adineta</taxon>
    </lineage>
</organism>
<evidence type="ECO:0000256" key="1">
    <source>
        <dbReference type="SAM" id="MobiDB-lite"/>
    </source>
</evidence>
<reference evidence="4" key="1">
    <citation type="submission" date="2021-02" db="EMBL/GenBank/DDBJ databases">
        <authorList>
            <person name="Nowell W R."/>
        </authorList>
    </citation>
    <scope>NUCLEOTIDE SEQUENCE</scope>
</reference>
<evidence type="ECO:0000313" key="6">
    <source>
        <dbReference type="Proteomes" id="UP000663868"/>
    </source>
</evidence>
<protein>
    <submittedName>
        <fullName evidence="4">Uncharacterized protein</fullName>
    </submittedName>
</protein>
<dbReference type="AlphaFoldDB" id="A0A819NYD9"/>
<evidence type="ECO:0000313" key="5">
    <source>
        <dbReference type="EMBL" id="CAF4171281.1"/>
    </source>
</evidence>
<dbReference type="Proteomes" id="UP000663868">
    <property type="component" value="Unassembled WGS sequence"/>
</dbReference>
<dbReference type="Proteomes" id="UP000663881">
    <property type="component" value="Unassembled WGS sequence"/>
</dbReference>
<comment type="caution">
    <text evidence="4">The sequence shown here is derived from an EMBL/GenBank/DDBJ whole genome shotgun (WGS) entry which is preliminary data.</text>
</comment>
<dbReference type="EMBL" id="CAJNON010000031">
    <property type="protein sequence ID" value="CAF0826995.1"/>
    <property type="molecule type" value="Genomic_DNA"/>
</dbReference>
<dbReference type="EMBL" id="CAJOAY010007663">
    <property type="protein sequence ID" value="CAF4171281.1"/>
    <property type="molecule type" value="Genomic_DNA"/>
</dbReference>